<accession>T0PXC7</accession>
<gene>
    <name evidence="1" type="ORF">SDRG_16470</name>
</gene>
<proteinExistence type="predicted"/>
<dbReference type="Proteomes" id="UP000030762">
    <property type="component" value="Unassembled WGS sequence"/>
</dbReference>
<organism evidence="1 2">
    <name type="scientific">Saprolegnia diclina (strain VS20)</name>
    <dbReference type="NCBI Taxonomy" id="1156394"/>
    <lineage>
        <taxon>Eukaryota</taxon>
        <taxon>Sar</taxon>
        <taxon>Stramenopiles</taxon>
        <taxon>Oomycota</taxon>
        <taxon>Saprolegniomycetes</taxon>
        <taxon>Saprolegniales</taxon>
        <taxon>Saprolegniaceae</taxon>
        <taxon>Saprolegnia</taxon>
    </lineage>
</organism>
<dbReference type="AlphaFoldDB" id="T0PXC7"/>
<dbReference type="EMBL" id="JH767260">
    <property type="protein sequence ID" value="EQC25685.1"/>
    <property type="molecule type" value="Genomic_DNA"/>
</dbReference>
<dbReference type="eggNOG" id="ENOG502SC75">
    <property type="taxonomic scope" value="Eukaryota"/>
</dbReference>
<evidence type="ECO:0000313" key="1">
    <source>
        <dbReference type="EMBL" id="EQC25685.1"/>
    </source>
</evidence>
<evidence type="ECO:0000313" key="2">
    <source>
        <dbReference type="Proteomes" id="UP000030762"/>
    </source>
</evidence>
<name>T0PXC7_SAPDV</name>
<sequence length="701" mass="79160">MQQLTSFDAASEMHTTLREMHLQRRLKAMLEFEAMRRARHAALGATSAALDLGEFELARAEPELSGRTMRNIAVDEVQRVHPYLEGTISSGQDGTVLKIDHTFKVANAAKDADGTKPFTSIFTVLNGPGEVLAFYFCETKSIEEIKEELKLLNKRLAAPVELIYTDNPKADVDILKEIFGPQIKVKKDIWHVLDKYYKACYAHWLRTWFMGDLSECFFTADAEDMARVAAEIRDKHPEHIGKDIPERLLKNRVRRYVQDPETIKTKVESLIKKYRDVPGLFKKSIDDTHANAMVDLDLGYICDEKGISLYTDIGTSDNPRYVTVRSTSQLENLHHILRSCVHGTRLSMTTLHCILMDRIFRRNLTKRSITTKYHGPRLLDPHLAMQVKALMVQLQPTNQPNWLTSVPTIAARATDESFGVVRRQHMSSALRALERARAAIDEARQDDVDAEPLSWAMRRSGVVAPARAVLESDEKFLYRFLVESKRSTDDTMIADAWNDLLISWWLTKRDVVPLALSSGKALDVTVANVALKNTRHIVLYAKELNDARHALASTGADRLAQIQFKDSRPRKVLVPTPFPLRDVPRTTNQPIGGYEAVANEVAPPHAPRATAYKRHLGELTDGGADDSRPKTKRQYRPCPVCLCPHRNHRQRGFDECPLHKFYKANKDRIKNGPGGSGITAYDKAIAEWNELQSSTDPAAQA</sequence>
<dbReference type="GeneID" id="19957197"/>
<dbReference type="InParanoid" id="T0PXC7"/>
<dbReference type="VEuPathDB" id="FungiDB:SDRG_16470"/>
<protein>
    <submittedName>
        <fullName evidence="1">Uncharacterized protein</fullName>
    </submittedName>
</protein>
<reference evidence="1 2" key="1">
    <citation type="submission" date="2012-04" db="EMBL/GenBank/DDBJ databases">
        <title>The Genome Sequence of Saprolegnia declina VS20.</title>
        <authorList>
            <consortium name="The Broad Institute Genome Sequencing Platform"/>
            <person name="Russ C."/>
            <person name="Nusbaum C."/>
            <person name="Tyler B."/>
            <person name="van West P."/>
            <person name="Dieguez-Uribeondo J."/>
            <person name="de Bruijn I."/>
            <person name="Tripathy S."/>
            <person name="Jiang R."/>
            <person name="Young S.K."/>
            <person name="Zeng Q."/>
            <person name="Gargeya S."/>
            <person name="Fitzgerald M."/>
            <person name="Haas B."/>
            <person name="Abouelleil A."/>
            <person name="Alvarado L."/>
            <person name="Arachchi H.M."/>
            <person name="Berlin A."/>
            <person name="Chapman S.B."/>
            <person name="Goldberg J."/>
            <person name="Griggs A."/>
            <person name="Gujja S."/>
            <person name="Hansen M."/>
            <person name="Howarth C."/>
            <person name="Imamovic A."/>
            <person name="Larimer J."/>
            <person name="McCowen C."/>
            <person name="Montmayeur A."/>
            <person name="Murphy C."/>
            <person name="Neiman D."/>
            <person name="Pearson M."/>
            <person name="Priest M."/>
            <person name="Roberts A."/>
            <person name="Saif S."/>
            <person name="Shea T."/>
            <person name="Sisk P."/>
            <person name="Sykes S."/>
            <person name="Wortman J."/>
            <person name="Nusbaum C."/>
            <person name="Birren B."/>
        </authorList>
    </citation>
    <scope>NUCLEOTIDE SEQUENCE [LARGE SCALE GENOMIC DNA]</scope>
    <source>
        <strain evidence="1 2">VS20</strain>
    </source>
</reference>
<keyword evidence="2" id="KW-1185">Reference proteome</keyword>
<dbReference type="RefSeq" id="XP_008620904.1">
    <property type="nucleotide sequence ID" value="XM_008622682.1"/>
</dbReference>
<dbReference type="OrthoDB" id="8931359at2759"/>